<organism evidence="1 2">
    <name type="scientific">Helianthus annuus</name>
    <name type="common">Common sunflower</name>
    <dbReference type="NCBI Taxonomy" id="4232"/>
    <lineage>
        <taxon>Eukaryota</taxon>
        <taxon>Viridiplantae</taxon>
        <taxon>Streptophyta</taxon>
        <taxon>Embryophyta</taxon>
        <taxon>Tracheophyta</taxon>
        <taxon>Spermatophyta</taxon>
        <taxon>Magnoliopsida</taxon>
        <taxon>eudicotyledons</taxon>
        <taxon>Gunneridae</taxon>
        <taxon>Pentapetalae</taxon>
        <taxon>asterids</taxon>
        <taxon>campanulids</taxon>
        <taxon>Asterales</taxon>
        <taxon>Asteraceae</taxon>
        <taxon>Asteroideae</taxon>
        <taxon>Heliantheae alliance</taxon>
        <taxon>Heliantheae</taxon>
        <taxon>Helianthus</taxon>
    </lineage>
</organism>
<protein>
    <submittedName>
        <fullName evidence="1">Uncharacterized protein</fullName>
    </submittedName>
</protein>
<gene>
    <name evidence="1" type="ORF">HanXRQr2_Chr13g0593241</name>
</gene>
<proteinExistence type="predicted"/>
<accession>A0A9K3EIL4</accession>
<dbReference type="EMBL" id="MNCJ02000328">
    <property type="protein sequence ID" value="KAF5773840.1"/>
    <property type="molecule type" value="Genomic_DNA"/>
</dbReference>
<evidence type="ECO:0000313" key="1">
    <source>
        <dbReference type="EMBL" id="KAF5773840.1"/>
    </source>
</evidence>
<reference evidence="1" key="2">
    <citation type="submission" date="2020-06" db="EMBL/GenBank/DDBJ databases">
        <title>Helianthus annuus Genome sequencing and assembly Release 2.</title>
        <authorList>
            <person name="Gouzy J."/>
            <person name="Langlade N."/>
            <person name="Munos S."/>
        </authorList>
    </citation>
    <scope>NUCLEOTIDE SEQUENCE</scope>
    <source>
        <tissue evidence="1">Leaves</tissue>
    </source>
</reference>
<dbReference type="Gramene" id="mRNA:HanXRQr2_Chr13g0593241">
    <property type="protein sequence ID" value="mRNA:HanXRQr2_Chr13g0593241"/>
    <property type="gene ID" value="HanXRQr2_Chr13g0593241"/>
</dbReference>
<keyword evidence="2" id="KW-1185">Reference proteome</keyword>
<evidence type="ECO:0000313" key="2">
    <source>
        <dbReference type="Proteomes" id="UP000215914"/>
    </source>
</evidence>
<reference evidence="1" key="1">
    <citation type="journal article" date="2017" name="Nature">
        <title>The sunflower genome provides insights into oil metabolism, flowering and Asterid evolution.</title>
        <authorList>
            <person name="Badouin H."/>
            <person name="Gouzy J."/>
            <person name="Grassa C.J."/>
            <person name="Murat F."/>
            <person name="Staton S.E."/>
            <person name="Cottret L."/>
            <person name="Lelandais-Briere C."/>
            <person name="Owens G.L."/>
            <person name="Carrere S."/>
            <person name="Mayjonade B."/>
            <person name="Legrand L."/>
            <person name="Gill N."/>
            <person name="Kane N.C."/>
            <person name="Bowers J.E."/>
            <person name="Hubner S."/>
            <person name="Bellec A."/>
            <person name="Berard A."/>
            <person name="Berges H."/>
            <person name="Blanchet N."/>
            <person name="Boniface M.C."/>
            <person name="Brunel D."/>
            <person name="Catrice O."/>
            <person name="Chaidir N."/>
            <person name="Claudel C."/>
            <person name="Donnadieu C."/>
            <person name="Faraut T."/>
            <person name="Fievet G."/>
            <person name="Helmstetter N."/>
            <person name="King M."/>
            <person name="Knapp S.J."/>
            <person name="Lai Z."/>
            <person name="Le Paslier M.C."/>
            <person name="Lippi Y."/>
            <person name="Lorenzon L."/>
            <person name="Mandel J.R."/>
            <person name="Marage G."/>
            <person name="Marchand G."/>
            <person name="Marquand E."/>
            <person name="Bret-Mestries E."/>
            <person name="Morien E."/>
            <person name="Nambeesan S."/>
            <person name="Nguyen T."/>
            <person name="Pegot-Espagnet P."/>
            <person name="Pouilly N."/>
            <person name="Raftis F."/>
            <person name="Sallet E."/>
            <person name="Schiex T."/>
            <person name="Thomas J."/>
            <person name="Vandecasteele C."/>
            <person name="Vares D."/>
            <person name="Vear F."/>
            <person name="Vautrin S."/>
            <person name="Crespi M."/>
            <person name="Mangin B."/>
            <person name="Burke J.M."/>
            <person name="Salse J."/>
            <person name="Munos S."/>
            <person name="Vincourt P."/>
            <person name="Rieseberg L.H."/>
            <person name="Langlade N.B."/>
        </authorList>
    </citation>
    <scope>NUCLEOTIDE SEQUENCE</scope>
    <source>
        <tissue evidence="1">Leaves</tissue>
    </source>
</reference>
<dbReference type="Proteomes" id="UP000215914">
    <property type="component" value="Unassembled WGS sequence"/>
</dbReference>
<name>A0A9K3EIL4_HELAN</name>
<dbReference type="AlphaFoldDB" id="A0A9K3EIL4"/>
<comment type="caution">
    <text evidence="1">The sequence shown here is derived from an EMBL/GenBank/DDBJ whole genome shotgun (WGS) entry which is preliminary data.</text>
</comment>
<sequence>MYKEKEAEALAAQKGHEEALTRIVELENTIDEQQTQTKTLELFSQDLGDDCKWLPTRGVPLIVDRLVRSEELAKYMFELGGVASNSGCKDGYIEGKADAKEGARDDKFELVKEDCVADYAAKRHEFEFIEFSILKAIDKLARCSVVVETLKKVLGDSDAMTGY</sequence>